<comment type="caution">
    <text evidence="1">The sequence shown here is derived from an EMBL/GenBank/DDBJ whole genome shotgun (WGS) entry which is preliminary data.</text>
</comment>
<dbReference type="InterPro" id="IPR036397">
    <property type="entry name" value="RNaseH_sf"/>
</dbReference>
<dbReference type="PANTHER" id="PTHR46060">
    <property type="entry name" value="MARINER MOS1 TRANSPOSASE-LIKE PROTEIN"/>
    <property type="match status" value="1"/>
</dbReference>
<dbReference type="STRING" id="1611254.A0A2G5U0E7"/>
<dbReference type="AlphaFoldDB" id="A0A2G5U0E7"/>
<dbReference type="PANTHER" id="PTHR46060:SF1">
    <property type="entry name" value="MARINER MOS1 TRANSPOSASE-LIKE PROTEIN"/>
    <property type="match status" value="1"/>
</dbReference>
<organism evidence="1 2">
    <name type="scientific">Caenorhabditis nigoni</name>
    <dbReference type="NCBI Taxonomy" id="1611254"/>
    <lineage>
        <taxon>Eukaryota</taxon>
        <taxon>Metazoa</taxon>
        <taxon>Ecdysozoa</taxon>
        <taxon>Nematoda</taxon>
        <taxon>Chromadorea</taxon>
        <taxon>Rhabditida</taxon>
        <taxon>Rhabditina</taxon>
        <taxon>Rhabditomorpha</taxon>
        <taxon>Rhabditoidea</taxon>
        <taxon>Rhabditidae</taxon>
        <taxon>Peloderinae</taxon>
        <taxon>Caenorhabditis</taxon>
    </lineage>
</organism>
<proteinExistence type="predicted"/>
<reference evidence="2" key="1">
    <citation type="submission" date="2017-10" db="EMBL/GenBank/DDBJ databases">
        <title>Rapid genome shrinkage in a self-fertile nematode reveals novel sperm competition proteins.</title>
        <authorList>
            <person name="Yin D."/>
            <person name="Schwarz E.M."/>
            <person name="Thomas C.G."/>
            <person name="Felde R.L."/>
            <person name="Korf I.F."/>
            <person name="Cutter A.D."/>
            <person name="Schartner C.M."/>
            <person name="Ralston E.J."/>
            <person name="Meyer B.J."/>
            <person name="Haag E.S."/>
        </authorList>
    </citation>
    <scope>NUCLEOTIDE SEQUENCE [LARGE SCALE GENOMIC DNA]</scope>
    <source>
        <strain evidence="2">JU1422</strain>
    </source>
</reference>
<evidence type="ECO:0000313" key="1">
    <source>
        <dbReference type="EMBL" id="PIC33019.1"/>
    </source>
</evidence>
<dbReference type="GO" id="GO:0003676">
    <property type="term" value="F:nucleic acid binding"/>
    <property type="evidence" value="ECO:0007669"/>
    <property type="project" value="InterPro"/>
</dbReference>
<dbReference type="OrthoDB" id="9970333at2759"/>
<evidence type="ECO:0008006" key="3">
    <source>
        <dbReference type="Google" id="ProtNLM"/>
    </source>
</evidence>
<dbReference type="InterPro" id="IPR052709">
    <property type="entry name" value="Transposase-MT_Hybrid"/>
</dbReference>
<keyword evidence="2" id="KW-1185">Reference proteome</keyword>
<dbReference type="EMBL" id="PDUG01000004">
    <property type="protein sequence ID" value="PIC33019.1"/>
    <property type="molecule type" value="Genomic_DNA"/>
</dbReference>
<accession>A0A2G5U0E7</accession>
<evidence type="ECO:0000313" key="2">
    <source>
        <dbReference type="Proteomes" id="UP000230233"/>
    </source>
</evidence>
<protein>
    <recommendedName>
        <fullName evidence="3">Mos1 transposase HTH domain-containing protein</fullName>
    </recommendedName>
</protein>
<dbReference type="Gene3D" id="3.30.420.10">
    <property type="entry name" value="Ribonuclease H-like superfamily/Ribonuclease H"/>
    <property type="match status" value="1"/>
</dbReference>
<gene>
    <name evidence="1" type="primary">Cnig_chr_IV.g13150</name>
    <name evidence="1" type="ORF">B9Z55_013150</name>
</gene>
<dbReference type="Proteomes" id="UP000230233">
    <property type="component" value="Chromosome IV"/>
</dbReference>
<name>A0A2G5U0E7_9PELO</name>
<sequence>MQQALSRQGVTTPTIKFLNDNACPHVPYVTQQKIEELGWEVLPQPPNSPDLALSDFHSFRSMKPSLAEEHFESRAKTEKWVVAYFGS</sequence>